<dbReference type="InterPro" id="IPR012373">
    <property type="entry name" value="Ferrdict_sens_TM"/>
</dbReference>
<dbReference type="PANTHER" id="PTHR30273">
    <property type="entry name" value="PERIPLASMIC SIGNAL SENSOR AND SIGMA FACTOR ACTIVATOR FECR-RELATED"/>
    <property type="match status" value="1"/>
</dbReference>
<evidence type="ECO:0000259" key="3">
    <source>
        <dbReference type="Pfam" id="PF16220"/>
    </source>
</evidence>
<feature type="domain" description="FecR protein" evidence="2">
    <location>
        <begin position="139"/>
        <end position="229"/>
    </location>
</feature>
<accession>A0ABR9D5D9</accession>
<evidence type="ECO:0000259" key="2">
    <source>
        <dbReference type="Pfam" id="PF04773"/>
    </source>
</evidence>
<gene>
    <name evidence="4" type="ORF">IE877_19350</name>
</gene>
<evidence type="ECO:0000313" key="5">
    <source>
        <dbReference type="Proteomes" id="UP000652176"/>
    </source>
</evidence>
<dbReference type="Pfam" id="PF16220">
    <property type="entry name" value="DUF4880"/>
    <property type="match status" value="1"/>
</dbReference>
<dbReference type="RefSeq" id="WP_192376241.1">
    <property type="nucleotide sequence ID" value="NZ_CAJHIV010000001.1"/>
</dbReference>
<dbReference type="Gene3D" id="2.60.120.1440">
    <property type="match status" value="1"/>
</dbReference>
<dbReference type="Pfam" id="PF04773">
    <property type="entry name" value="FecR"/>
    <property type="match status" value="1"/>
</dbReference>
<dbReference type="InterPro" id="IPR006860">
    <property type="entry name" value="FecR"/>
</dbReference>
<dbReference type="PIRSF" id="PIRSF018266">
    <property type="entry name" value="FecR"/>
    <property type="match status" value="1"/>
</dbReference>
<evidence type="ECO:0000256" key="1">
    <source>
        <dbReference type="SAM" id="Phobius"/>
    </source>
</evidence>
<evidence type="ECO:0000313" key="4">
    <source>
        <dbReference type="EMBL" id="MBD9358001.1"/>
    </source>
</evidence>
<dbReference type="Proteomes" id="UP000652176">
    <property type="component" value="Unassembled WGS sequence"/>
</dbReference>
<proteinExistence type="predicted"/>
<organism evidence="4 5">
    <name type="scientific">Methylomonas albis</name>
    <dbReference type="NCBI Taxonomy" id="1854563"/>
    <lineage>
        <taxon>Bacteria</taxon>
        <taxon>Pseudomonadati</taxon>
        <taxon>Pseudomonadota</taxon>
        <taxon>Gammaproteobacteria</taxon>
        <taxon>Methylococcales</taxon>
        <taxon>Methylococcaceae</taxon>
        <taxon>Methylomonas</taxon>
    </lineage>
</organism>
<dbReference type="Gene3D" id="3.55.50.30">
    <property type="match status" value="1"/>
</dbReference>
<keyword evidence="1" id="KW-0472">Membrane</keyword>
<comment type="caution">
    <text evidence="4">The sequence shown here is derived from an EMBL/GenBank/DDBJ whole genome shotgun (WGS) entry which is preliminary data.</text>
</comment>
<name>A0ABR9D5D9_9GAMM</name>
<dbReference type="InterPro" id="IPR032623">
    <property type="entry name" value="FecR_N"/>
</dbReference>
<dbReference type="EMBL" id="JACXSS010000001">
    <property type="protein sequence ID" value="MBD9358001.1"/>
    <property type="molecule type" value="Genomic_DNA"/>
</dbReference>
<dbReference type="PANTHER" id="PTHR30273:SF2">
    <property type="entry name" value="PROTEIN FECR"/>
    <property type="match status" value="1"/>
</dbReference>
<reference evidence="4 5" key="1">
    <citation type="submission" date="2020-09" db="EMBL/GenBank/DDBJ databases">
        <title>Methylomonas albis sp. nov. and Methylomonas fluvii sp. nov.: Two cold-adapted methanotrophs from the River Elbe and an amended description of Methylovulum psychrotolerans strain Eb1.</title>
        <authorList>
            <person name="Bussmann I.K."/>
            <person name="Klings K.-W."/>
            <person name="Warnstedt J."/>
            <person name="Hoppert M."/>
            <person name="Saborowski A."/>
            <person name="Horn F."/>
            <person name="Liebner S."/>
        </authorList>
    </citation>
    <scope>NUCLEOTIDE SEQUENCE [LARGE SCALE GENOMIC DNA]</scope>
    <source>
        <strain evidence="4 5">EbA</strain>
    </source>
</reference>
<feature type="transmembrane region" description="Helical" evidence="1">
    <location>
        <begin position="107"/>
        <end position="126"/>
    </location>
</feature>
<keyword evidence="1" id="KW-1133">Transmembrane helix</keyword>
<feature type="domain" description="FecR N-terminal" evidence="3">
    <location>
        <begin position="15"/>
        <end position="57"/>
    </location>
</feature>
<keyword evidence="5" id="KW-1185">Reference proteome</keyword>
<protein>
    <submittedName>
        <fullName evidence="4">FecR family protein</fullName>
    </submittedName>
</protein>
<keyword evidence="1" id="KW-0812">Transmembrane</keyword>
<sequence>MPAPSDKSAQPSLQDQAIAWLVCLRDDSLSDAELEAFADWLSQDPLHAEAFTAAENLFREMVVAGSLSGQANAKQLVSRQTAPATFGAVKSKSSSPPLSTKASQRPWFAAGFAIAATCLLVIGLIMPQQSRLLVDYLSDYRTQTGELREIELSDGSRLLMNTNSAVSVEFNAFARKIVLHHGQVRFTVAKDLARPFEVKADNLNIRALGTVFDVYESVGSQTDVIVQQHAVAVSRLTTPTDYVEIQEGQQINYNAGQSLPKPQAARLEQTTAWQQHRLVINDRPLIELISELERYRLGRIFLADAALKNLRVTGVFSLDNPEQTLHTVTAALSLKQTAIGPWWVLLHR</sequence>